<reference evidence="4 5" key="1">
    <citation type="submission" date="2022-10" db="EMBL/GenBank/DDBJ databases">
        <title>Weissella fermenti sp. nov., isolated from fermented cabbage.</title>
        <authorList>
            <person name="Lee J.K."/>
            <person name="Baek J.H."/>
            <person name="Choi D.G."/>
            <person name="Kim J.M."/>
            <person name="Jeon C.O."/>
        </authorList>
    </citation>
    <scope>NUCLEOTIDE SEQUENCE [LARGE SCALE GENOMIC DNA]</scope>
    <source>
        <strain evidence="4 5">KACC 18534</strain>
    </source>
</reference>
<sequence>MQLTDKTVLITGSTRGIGLAVAKRLSQAGARIILHGRKMPSATLLSEFPENTLVMTGDIADQASIKAAIDELYANDVEIDVLINNAGIVADSLMVRLPTDDIDRVIDTNLKGTFYVTQPIFKHMMHQRAGVIINMASVVGLMGNVGQTNYAAAKAGMIGLTKSLAREGAMRGVRVNAIAPGMVVSDMTDQLPEKHKEVLLDEIPLHRFGAPDEIALTTQFLIENDYITGQTITVDGGLHI</sequence>
<dbReference type="NCBIfam" id="NF009466">
    <property type="entry name" value="PRK12826.1-2"/>
    <property type="match status" value="1"/>
</dbReference>
<proteinExistence type="inferred from homology"/>
<comment type="similarity">
    <text evidence="1 2">Belongs to the short-chain dehydrogenases/reductases (SDR) family.</text>
</comment>
<gene>
    <name evidence="4" type="primary">fabG</name>
    <name evidence="4" type="ORF">OIT44_03495</name>
</gene>
<dbReference type="InterPro" id="IPR020904">
    <property type="entry name" value="Sc_DH/Rdtase_CS"/>
</dbReference>
<dbReference type="Gene3D" id="3.40.50.720">
    <property type="entry name" value="NAD(P)-binding Rossmann-like Domain"/>
    <property type="match status" value="1"/>
</dbReference>
<dbReference type="SMART" id="SM00822">
    <property type="entry name" value="PKS_KR"/>
    <property type="match status" value="1"/>
</dbReference>
<name>A0ABT3E5F7_9LACO</name>
<dbReference type="SUPFAM" id="SSF51735">
    <property type="entry name" value="NAD(P)-binding Rossmann-fold domains"/>
    <property type="match status" value="1"/>
</dbReference>
<dbReference type="PROSITE" id="PS00061">
    <property type="entry name" value="ADH_SHORT"/>
    <property type="match status" value="1"/>
</dbReference>
<feature type="domain" description="Ketoreductase" evidence="3">
    <location>
        <begin position="6"/>
        <end position="181"/>
    </location>
</feature>
<dbReference type="InterPro" id="IPR050259">
    <property type="entry name" value="SDR"/>
</dbReference>
<dbReference type="PANTHER" id="PTHR42879:SF2">
    <property type="entry name" value="3-OXOACYL-[ACYL-CARRIER-PROTEIN] REDUCTASE FABG"/>
    <property type="match status" value="1"/>
</dbReference>
<dbReference type="PANTHER" id="PTHR42879">
    <property type="entry name" value="3-OXOACYL-(ACYL-CARRIER-PROTEIN) REDUCTASE"/>
    <property type="match status" value="1"/>
</dbReference>
<evidence type="ECO:0000313" key="5">
    <source>
        <dbReference type="Proteomes" id="UP001526225"/>
    </source>
</evidence>
<dbReference type="PRINTS" id="PR00080">
    <property type="entry name" value="SDRFAMILY"/>
</dbReference>
<accession>A0ABT3E5F7</accession>
<dbReference type="InterPro" id="IPR036291">
    <property type="entry name" value="NAD(P)-bd_dom_sf"/>
</dbReference>
<dbReference type="Proteomes" id="UP001526225">
    <property type="component" value="Unassembled WGS sequence"/>
</dbReference>
<evidence type="ECO:0000259" key="3">
    <source>
        <dbReference type="SMART" id="SM00822"/>
    </source>
</evidence>
<comment type="caution">
    <text evidence="4">The sequence shown here is derived from an EMBL/GenBank/DDBJ whole genome shotgun (WGS) entry which is preliminary data.</text>
</comment>
<organism evidence="4 5">
    <name type="scientific">Weissella ceti</name>
    <dbReference type="NCBI Taxonomy" id="759620"/>
    <lineage>
        <taxon>Bacteria</taxon>
        <taxon>Bacillati</taxon>
        <taxon>Bacillota</taxon>
        <taxon>Bacilli</taxon>
        <taxon>Lactobacillales</taxon>
        <taxon>Lactobacillaceae</taxon>
        <taxon>Weissella</taxon>
    </lineage>
</organism>
<dbReference type="Pfam" id="PF00106">
    <property type="entry name" value="adh_short"/>
    <property type="match status" value="1"/>
</dbReference>
<dbReference type="InterPro" id="IPR057326">
    <property type="entry name" value="KR_dom"/>
</dbReference>
<dbReference type="EC" id="1.1.1.100" evidence="4"/>
<keyword evidence="5" id="KW-1185">Reference proteome</keyword>
<evidence type="ECO:0000313" key="4">
    <source>
        <dbReference type="EMBL" id="MCW0953137.1"/>
    </source>
</evidence>
<dbReference type="EMBL" id="JAOZFE010000003">
    <property type="protein sequence ID" value="MCW0953137.1"/>
    <property type="molecule type" value="Genomic_DNA"/>
</dbReference>
<keyword evidence="4" id="KW-0560">Oxidoreductase</keyword>
<dbReference type="InterPro" id="IPR002347">
    <property type="entry name" value="SDR_fam"/>
</dbReference>
<evidence type="ECO:0000256" key="2">
    <source>
        <dbReference type="RuleBase" id="RU000363"/>
    </source>
</evidence>
<dbReference type="PRINTS" id="PR00081">
    <property type="entry name" value="GDHRDH"/>
</dbReference>
<dbReference type="RefSeq" id="WP_213409560.1">
    <property type="nucleotide sequence ID" value="NZ_CP074441.1"/>
</dbReference>
<evidence type="ECO:0000256" key="1">
    <source>
        <dbReference type="ARBA" id="ARBA00006484"/>
    </source>
</evidence>
<protein>
    <submittedName>
        <fullName evidence="4">3-oxoacyl-ACP reductase FabG</fullName>
        <ecNumber evidence="4">1.1.1.100</ecNumber>
    </submittedName>
</protein>
<dbReference type="GO" id="GO:0004316">
    <property type="term" value="F:3-oxoacyl-[acyl-carrier-protein] reductase (NADPH) activity"/>
    <property type="evidence" value="ECO:0007669"/>
    <property type="project" value="UniProtKB-EC"/>
</dbReference>